<evidence type="ECO:0000313" key="2">
    <source>
        <dbReference type="EMBL" id="KZW01159.1"/>
    </source>
</evidence>
<dbReference type="EMBL" id="KV425896">
    <property type="protein sequence ID" value="KZW01159.1"/>
    <property type="molecule type" value="Genomic_DNA"/>
</dbReference>
<evidence type="ECO:0000313" key="3">
    <source>
        <dbReference type="Proteomes" id="UP000077266"/>
    </source>
</evidence>
<gene>
    <name evidence="2" type="ORF">EXIGLDRAFT_761167</name>
</gene>
<sequence>MAKDTTAYFIVMLVTVAVFTGILRQRDSLRLLWDPMVMTLGSVACSRMIMNMHESAEEYPSVKSSVGISYELQSISHRRGHIQPPL</sequence>
<dbReference type="InParanoid" id="A0A165NSI0"/>
<keyword evidence="1" id="KW-0472">Membrane</keyword>
<reference evidence="2 3" key="1">
    <citation type="journal article" date="2016" name="Mol. Biol. Evol.">
        <title>Comparative Genomics of Early-Diverging Mushroom-Forming Fungi Provides Insights into the Origins of Lignocellulose Decay Capabilities.</title>
        <authorList>
            <person name="Nagy L.G."/>
            <person name="Riley R."/>
            <person name="Tritt A."/>
            <person name="Adam C."/>
            <person name="Daum C."/>
            <person name="Floudas D."/>
            <person name="Sun H."/>
            <person name="Yadav J.S."/>
            <person name="Pangilinan J."/>
            <person name="Larsson K.H."/>
            <person name="Matsuura K."/>
            <person name="Barry K."/>
            <person name="Labutti K."/>
            <person name="Kuo R."/>
            <person name="Ohm R.A."/>
            <person name="Bhattacharya S.S."/>
            <person name="Shirouzu T."/>
            <person name="Yoshinaga Y."/>
            <person name="Martin F.M."/>
            <person name="Grigoriev I.V."/>
            <person name="Hibbett D.S."/>
        </authorList>
    </citation>
    <scope>NUCLEOTIDE SEQUENCE [LARGE SCALE GENOMIC DNA]</scope>
    <source>
        <strain evidence="2 3">HHB12029</strain>
    </source>
</reference>
<accession>A0A165NSI0</accession>
<evidence type="ECO:0000256" key="1">
    <source>
        <dbReference type="SAM" id="Phobius"/>
    </source>
</evidence>
<keyword evidence="3" id="KW-1185">Reference proteome</keyword>
<feature type="transmembrane region" description="Helical" evidence="1">
    <location>
        <begin position="6"/>
        <end position="23"/>
    </location>
</feature>
<name>A0A165NSI0_EXIGL</name>
<keyword evidence="1" id="KW-0812">Transmembrane</keyword>
<keyword evidence="1" id="KW-1133">Transmembrane helix</keyword>
<organism evidence="2 3">
    <name type="scientific">Exidia glandulosa HHB12029</name>
    <dbReference type="NCBI Taxonomy" id="1314781"/>
    <lineage>
        <taxon>Eukaryota</taxon>
        <taxon>Fungi</taxon>
        <taxon>Dikarya</taxon>
        <taxon>Basidiomycota</taxon>
        <taxon>Agaricomycotina</taxon>
        <taxon>Agaricomycetes</taxon>
        <taxon>Auriculariales</taxon>
        <taxon>Exidiaceae</taxon>
        <taxon>Exidia</taxon>
    </lineage>
</organism>
<dbReference type="AlphaFoldDB" id="A0A165NSI0"/>
<protein>
    <submittedName>
        <fullName evidence="2">Uncharacterized protein</fullName>
    </submittedName>
</protein>
<dbReference type="Proteomes" id="UP000077266">
    <property type="component" value="Unassembled WGS sequence"/>
</dbReference>
<proteinExistence type="predicted"/>